<keyword evidence="9" id="KW-1185">Reference proteome</keyword>
<dbReference type="VEuPathDB" id="FungiDB:TRICI_003449"/>
<evidence type="ECO:0000256" key="4">
    <source>
        <dbReference type="ARBA" id="ARBA00022964"/>
    </source>
</evidence>
<dbReference type="AlphaFoldDB" id="A0A642V3X0"/>
<evidence type="ECO:0000259" key="7">
    <source>
        <dbReference type="Pfam" id="PF02668"/>
    </source>
</evidence>
<dbReference type="PANTHER" id="PTHR30468">
    <property type="entry name" value="ALPHA-KETOGLUTARATE-DEPENDENT SULFONATE DIOXYGENASE"/>
    <property type="match status" value="1"/>
</dbReference>
<protein>
    <recommendedName>
        <fullName evidence="7">TauD/TfdA-like domain-containing protein</fullName>
    </recommendedName>
</protein>
<gene>
    <name evidence="8" type="ORF">TRICI_003449</name>
</gene>
<evidence type="ECO:0000313" key="9">
    <source>
        <dbReference type="Proteomes" id="UP000761534"/>
    </source>
</evidence>
<comment type="cofactor">
    <cofactor evidence="1">
        <name>Fe(2+)</name>
        <dbReference type="ChEBI" id="CHEBI:29033"/>
    </cofactor>
</comment>
<dbReference type="OrthoDB" id="10257314at2759"/>
<evidence type="ECO:0000313" key="8">
    <source>
        <dbReference type="EMBL" id="KAA8912611.1"/>
    </source>
</evidence>
<dbReference type="InterPro" id="IPR051323">
    <property type="entry name" value="AtsK-like"/>
</dbReference>
<comment type="caution">
    <text evidence="8">The sequence shown here is derived from an EMBL/GenBank/DDBJ whole genome shotgun (WGS) entry which is preliminary data.</text>
</comment>
<keyword evidence="5" id="KW-0560">Oxidoreductase</keyword>
<evidence type="ECO:0000256" key="1">
    <source>
        <dbReference type="ARBA" id="ARBA00001954"/>
    </source>
</evidence>
<dbReference type="Pfam" id="PF02668">
    <property type="entry name" value="TauD"/>
    <property type="match status" value="1"/>
</dbReference>
<sequence length="371" mass="42004">MAPPTTTTTTAELAPKPRQYFGEGKTLPIHLDGELKNNNGVLEVTGETNVSYPKYLPVWDTNLNYEPLTEFEHEEPGLRADPSFPNLLKDGVIASDITPKFGTEIRGIQLSSLDDKGKDELALYVAQRGVVAFREQDFAELPISEALDYGRHFGRLHIHPSSGAPKDYPEIHLVHRTASQKKPVFFDYHTSSVQWHTDVSYEKQPPGTTFLYLLDGPESGGDTIFSDQVEAYERLSDGFKSRLSGLKAVHSGYEQYQDALAQNHHVRRAPVANEHPLVRTHPATGKKALYVNEQFTRSIVGFKKEESDAILNFLYDHNAKGVDFQARVKWEPRTVVVWDNRRALHSALYDWDSNQRRHMARVTPQAEVPRE</sequence>
<evidence type="ECO:0000256" key="3">
    <source>
        <dbReference type="ARBA" id="ARBA00022723"/>
    </source>
</evidence>
<dbReference type="SUPFAM" id="SSF51197">
    <property type="entry name" value="Clavaminate synthase-like"/>
    <property type="match status" value="1"/>
</dbReference>
<keyword evidence="3" id="KW-0479">Metal-binding</keyword>
<dbReference type="InterPro" id="IPR042098">
    <property type="entry name" value="TauD-like_sf"/>
</dbReference>
<evidence type="ECO:0000256" key="6">
    <source>
        <dbReference type="ARBA" id="ARBA00023004"/>
    </source>
</evidence>
<proteinExistence type="inferred from homology"/>
<evidence type="ECO:0000256" key="5">
    <source>
        <dbReference type="ARBA" id="ARBA00023002"/>
    </source>
</evidence>
<reference evidence="8" key="1">
    <citation type="journal article" date="2019" name="G3 (Bethesda)">
        <title>Genome Assemblies of Two Rare Opportunistic Yeast Pathogens: Diutina rugosa (syn. Candida rugosa) and Trichomonascus ciferrii (syn. Candida ciferrii).</title>
        <authorList>
            <person name="Mixao V."/>
            <person name="Saus E."/>
            <person name="Hansen A.P."/>
            <person name="Lass-Florl C."/>
            <person name="Gabaldon T."/>
        </authorList>
    </citation>
    <scope>NUCLEOTIDE SEQUENCE</scope>
    <source>
        <strain evidence="8">CBS 4856</strain>
    </source>
</reference>
<feature type="domain" description="TauD/TfdA-like" evidence="7">
    <location>
        <begin position="96"/>
        <end position="363"/>
    </location>
</feature>
<dbReference type="GO" id="GO:0016706">
    <property type="term" value="F:2-oxoglutarate-dependent dioxygenase activity"/>
    <property type="evidence" value="ECO:0007669"/>
    <property type="project" value="TreeGrafter"/>
</dbReference>
<evidence type="ECO:0000256" key="2">
    <source>
        <dbReference type="ARBA" id="ARBA00005896"/>
    </source>
</evidence>
<dbReference type="InterPro" id="IPR003819">
    <property type="entry name" value="TauD/TfdA-like"/>
</dbReference>
<accession>A0A642V3X0</accession>
<dbReference type="EMBL" id="SWFS01000252">
    <property type="protein sequence ID" value="KAA8912611.1"/>
    <property type="molecule type" value="Genomic_DNA"/>
</dbReference>
<dbReference type="GO" id="GO:0005737">
    <property type="term" value="C:cytoplasm"/>
    <property type="evidence" value="ECO:0007669"/>
    <property type="project" value="TreeGrafter"/>
</dbReference>
<keyword evidence="4" id="KW-0223">Dioxygenase</keyword>
<dbReference type="PANTHER" id="PTHR30468:SF1">
    <property type="entry name" value="ALPHA-KETOGLUTARATE-DEPENDENT SULFONATE DIOXYGENASE"/>
    <property type="match status" value="1"/>
</dbReference>
<comment type="similarity">
    <text evidence="2">Belongs to the TfdA dioxygenase family.</text>
</comment>
<dbReference type="Gene3D" id="3.60.130.10">
    <property type="entry name" value="Clavaminate synthase-like"/>
    <property type="match status" value="1"/>
</dbReference>
<dbReference type="Proteomes" id="UP000761534">
    <property type="component" value="Unassembled WGS sequence"/>
</dbReference>
<dbReference type="FunFam" id="3.60.130.10:FF:000003">
    <property type="entry name" value="Alpha-ketoglutarate-dependent taurine dioxygenase"/>
    <property type="match status" value="1"/>
</dbReference>
<name>A0A642V3X0_9ASCO</name>
<keyword evidence="6" id="KW-0408">Iron</keyword>
<dbReference type="GO" id="GO:0046872">
    <property type="term" value="F:metal ion binding"/>
    <property type="evidence" value="ECO:0007669"/>
    <property type="project" value="UniProtKB-KW"/>
</dbReference>
<organism evidence="8 9">
    <name type="scientific">Trichomonascus ciferrii</name>
    <dbReference type="NCBI Taxonomy" id="44093"/>
    <lineage>
        <taxon>Eukaryota</taxon>
        <taxon>Fungi</taxon>
        <taxon>Dikarya</taxon>
        <taxon>Ascomycota</taxon>
        <taxon>Saccharomycotina</taxon>
        <taxon>Dipodascomycetes</taxon>
        <taxon>Dipodascales</taxon>
        <taxon>Trichomonascaceae</taxon>
        <taxon>Trichomonascus</taxon>
        <taxon>Trichomonascus ciferrii complex</taxon>
    </lineage>
</organism>